<name>A0A4R3KI66_9BACI</name>
<sequence>MLKGEIIAVGTELLLGQIANTNAQYISRKMAEIGVPIYYHVSVGDNEERLKQAILQAQKRSNLIIFTGGLGPTQDDLTKETAAKVLNRRLVLDLPSFTKIVSFFKQRQIEMTENNKKQAMVLEGSMVFPNDHGLAAGIGLESDERYYVFLPGPPSEMKPMLIHYVIPWIQKIDRGNIFYSKVMRFYGIGESALEECIIDLIENQTNPTIAPLANDGEVTLRLTAHAKTEEEALAFILPVEEEIHHRLEPFHFGYGNEEIEYVVFRLLEQLQLTVSVSESCTGGLIGSQFTKIPGSSKVYYGGIICYTNEIKHKILHVPNEILDMKGAVSKETAQILSEETLKLFDTDLAVSITGIAGPESVENKPVGLIYIGISEKGKETMVKEIRLSGSRQAIQRRAAKYVHYYLWQILKDRVNQV</sequence>
<comment type="similarity">
    <text evidence="1">Belongs to the CinA family.</text>
</comment>
<dbReference type="EMBL" id="SMAB01000007">
    <property type="protein sequence ID" value="TCS83021.1"/>
    <property type="molecule type" value="Genomic_DNA"/>
</dbReference>
<dbReference type="Gene3D" id="3.40.980.10">
    <property type="entry name" value="MoaB/Mog-like domain"/>
    <property type="match status" value="1"/>
</dbReference>
<dbReference type="InterPro" id="IPR050101">
    <property type="entry name" value="CinA"/>
</dbReference>
<dbReference type="SMART" id="SM00852">
    <property type="entry name" value="MoCF_biosynth"/>
    <property type="match status" value="1"/>
</dbReference>
<dbReference type="PIRSF" id="PIRSF006728">
    <property type="entry name" value="CinA"/>
    <property type="match status" value="1"/>
</dbReference>
<dbReference type="OrthoDB" id="9801454at2"/>
<dbReference type="InterPro" id="IPR001453">
    <property type="entry name" value="MoaB/Mog_dom"/>
</dbReference>
<reference evidence="3 4" key="1">
    <citation type="submission" date="2019-03" db="EMBL/GenBank/DDBJ databases">
        <title>Genomic Encyclopedia of Type Strains, Phase IV (KMG-IV): sequencing the most valuable type-strain genomes for metagenomic binning, comparative biology and taxonomic classification.</title>
        <authorList>
            <person name="Goeker M."/>
        </authorList>
    </citation>
    <scope>NUCLEOTIDE SEQUENCE [LARGE SCALE GENOMIC DNA]</scope>
    <source>
        <strain evidence="3 4">DSM 23802</strain>
    </source>
</reference>
<dbReference type="SUPFAM" id="SSF142433">
    <property type="entry name" value="CinA-like"/>
    <property type="match status" value="1"/>
</dbReference>
<dbReference type="InterPro" id="IPR008136">
    <property type="entry name" value="CinA_C"/>
</dbReference>
<protein>
    <recommendedName>
        <fullName evidence="1">Putative competence-damage inducible protein</fullName>
    </recommendedName>
</protein>
<organism evidence="3 4">
    <name type="scientific">Tepidibacillus fermentans</name>
    <dbReference type="NCBI Taxonomy" id="1281767"/>
    <lineage>
        <taxon>Bacteria</taxon>
        <taxon>Bacillati</taxon>
        <taxon>Bacillota</taxon>
        <taxon>Bacilli</taxon>
        <taxon>Bacillales</taxon>
        <taxon>Bacillaceae</taxon>
        <taxon>Tepidibacillus</taxon>
    </lineage>
</organism>
<dbReference type="Pfam" id="PF00994">
    <property type="entry name" value="MoCF_biosynth"/>
    <property type="match status" value="1"/>
</dbReference>
<dbReference type="InterPro" id="IPR036425">
    <property type="entry name" value="MoaB/Mog-like_dom_sf"/>
</dbReference>
<dbReference type="InterPro" id="IPR041424">
    <property type="entry name" value="CinA_KH"/>
</dbReference>
<gene>
    <name evidence="1" type="primary">cinA</name>
    <name evidence="3" type="ORF">EDD72_107104</name>
</gene>
<feature type="domain" description="MoaB/Mog" evidence="2">
    <location>
        <begin position="5"/>
        <end position="171"/>
    </location>
</feature>
<evidence type="ECO:0000259" key="2">
    <source>
        <dbReference type="SMART" id="SM00852"/>
    </source>
</evidence>
<keyword evidence="4" id="KW-1185">Reference proteome</keyword>
<accession>A0A4R3KI66</accession>
<dbReference type="Gene3D" id="3.90.950.20">
    <property type="entry name" value="CinA-like"/>
    <property type="match status" value="1"/>
</dbReference>
<dbReference type="HAMAP" id="MF_00226_B">
    <property type="entry name" value="CinA_B"/>
    <property type="match status" value="1"/>
</dbReference>
<dbReference type="Pfam" id="PF18146">
    <property type="entry name" value="CinA_KH"/>
    <property type="match status" value="1"/>
</dbReference>
<dbReference type="PANTHER" id="PTHR13939:SF0">
    <property type="entry name" value="NMN AMIDOHYDROLASE-LIKE PROTEIN YFAY"/>
    <property type="match status" value="1"/>
</dbReference>
<dbReference type="InterPro" id="IPR008135">
    <property type="entry name" value="Competence-induced_CinA"/>
</dbReference>
<dbReference type="InterPro" id="IPR036653">
    <property type="entry name" value="CinA-like_C"/>
</dbReference>
<evidence type="ECO:0000313" key="3">
    <source>
        <dbReference type="EMBL" id="TCS83021.1"/>
    </source>
</evidence>
<dbReference type="CDD" id="cd00885">
    <property type="entry name" value="cinA"/>
    <property type="match status" value="1"/>
</dbReference>
<dbReference type="Pfam" id="PF02464">
    <property type="entry name" value="CinA"/>
    <property type="match status" value="1"/>
</dbReference>
<dbReference type="Proteomes" id="UP000295788">
    <property type="component" value="Unassembled WGS sequence"/>
</dbReference>
<dbReference type="NCBIfam" id="TIGR00199">
    <property type="entry name" value="PncC_domain"/>
    <property type="match status" value="1"/>
</dbReference>
<dbReference type="SUPFAM" id="SSF53218">
    <property type="entry name" value="Molybdenum cofactor biosynthesis proteins"/>
    <property type="match status" value="1"/>
</dbReference>
<dbReference type="NCBIfam" id="TIGR00200">
    <property type="entry name" value="cinA_nterm"/>
    <property type="match status" value="1"/>
</dbReference>
<proteinExistence type="inferred from homology"/>
<dbReference type="RefSeq" id="WP_132768445.1">
    <property type="nucleotide sequence ID" value="NZ_SMAB01000007.1"/>
</dbReference>
<dbReference type="NCBIfam" id="NF001813">
    <property type="entry name" value="PRK00549.1"/>
    <property type="match status" value="1"/>
</dbReference>
<dbReference type="PANTHER" id="PTHR13939">
    <property type="entry name" value="NICOTINAMIDE-NUCLEOTIDE AMIDOHYDROLASE PNCC"/>
    <property type="match status" value="1"/>
</dbReference>
<dbReference type="AlphaFoldDB" id="A0A4R3KI66"/>
<evidence type="ECO:0000256" key="1">
    <source>
        <dbReference type="HAMAP-Rule" id="MF_00226"/>
    </source>
</evidence>
<evidence type="ECO:0000313" key="4">
    <source>
        <dbReference type="Proteomes" id="UP000295788"/>
    </source>
</evidence>
<dbReference type="NCBIfam" id="TIGR00177">
    <property type="entry name" value="molyb_syn"/>
    <property type="match status" value="1"/>
</dbReference>
<dbReference type="Gene3D" id="3.30.70.2860">
    <property type="match status" value="1"/>
</dbReference>
<comment type="caution">
    <text evidence="3">The sequence shown here is derived from an EMBL/GenBank/DDBJ whole genome shotgun (WGS) entry which is preliminary data.</text>
</comment>